<proteinExistence type="predicted"/>
<reference evidence="1 2" key="1">
    <citation type="journal article" date="2012" name="J. Bacteriol.">
        <title>Complete genome sequence of Klebsiella pneumoniae subsp. pneumoniae HS11286, a multidrug-resistant strain isolated from human sputum.</title>
        <authorList>
            <person name="Liu P."/>
            <person name="Li P."/>
            <person name="Jiang X."/>
            <person name="Bi D."/>
            <person name="Xie Y."/>
            <person name="Tai C."/>
            <person name="Deng Z."/>
            <person name="Rajakumar K."/>
            <person name="Ou H.Y."/>
        </authorList>
    </citation>
    <scope>NUCLEOTIDE SEQUENCE [LARGE SCALE GENOMIC DNA]</scope>
    <source>
        <strain evidence="1 2">HS11286</strain>
    </source>
</reference>
<dbReference type="AlphaFoldDB" id="A0A0H3GLY7"/>
<evidence type="ECO:0000313" key="1">
    <source>
        <dbReference type="EMBL" id="AEW60403.1"/>
    </source>
</evidence>
<name>A0A0H3GLY7_KLEPH</name>
<evidence type="ECO:0000313" key="2">
    <source>
        <dbReference type="Proteomes" id="UP000007841"/>
    </source>
</evidence>
<dbReference type="Proteomes" id="UP000007841">
    <property type="component" value="Chromosome"/>
</dbReference>
<gene>
    <name evidence="1" type="ordered locus">KPHS_17050</name>
</gene>
<organism evidence="1 2">
    <name type="scientific">Klebsiella pneumoniae subsp. pneumoniae (strain HS11286)</name>
    <dbReference type="NCBI Taxonomy" id="1125630"/>
    <lineage>
        <taxon>Bacteria</taxon>
        <taxon>Pseudomonadati</taxon>
        <taxon>Pseudomonadota</taxon>
        <taxon>Gammaproteobacteria</taxon>
        <taxon>Enterobacterales</taxon>
        <taxon>Enterobacteriaceae</taxon>
        <taxon>Klebsiella/Raoultella group</taxon>
        <taxon>Klebsiella</taxon>
        <taxon>Klebsiella pneumoniae complex</taxon>
    </lineage>
</organism>
<dbReference type="RefSeq" id="YP_005226005.1">
    <property type="nucleotide sequence ID" value="NC_016845.1"/>
</dbReference>
<dbReference type="KEGG" id="kpm:KPHS_17050"/>
<dbReference type="HOGENOM" id="CLU_3252835_0_0_6"/>
<dbReference type="EMBL" id="CP003200">
    <property type="protein sequence ID" value="AEW60403.1"/>
    <property type="molecule type" value="Genomic_DNA"/>
</dbReference>
<dbReference type="GeneID" id="11846720"/>
<dbReference type="RefSeq" id="WP_014342958.1">
    <property type="nucleotide sequence ID" value="NC_016845.1"/>
</dbReference>
<keyword evidence="2" id="KW-1185">Reference proteome</keyword>
<sequence length="42" mass="4586">MISFIKDIAPPSAECYGNRSLAEHGDQAGPMERKVRALLLIS</sequence>
<protein>
    <submittedName>
        <fullName evidence="1">Uncharacterized protein</fullName>
    </submittedName>
</protein>
<accession>A0A0H3GLY7</accession>